<name>A0AAW2GTZ1_9HYME</name>
<dbReference type="AlphaFoldDB" id="A0AAW2GTZ1"/>
<sequence length="103" mass="10342">MCLSRSHCFLVPRCHFSGVSKPAGIDVIPLGVIKPSAPGVTSPLASPSPSFPSPSPPSPPSSASSSSSSSPDDSDSGSPHIPRSTSSSIASALEVRDMPNTSP</sequence>
<evidence type="ECO:0000313" key="2">
    <source>
        <dbReference type="EMBL" id="KAL0130777.1"/>
    </source>
</evidence>
<protein>
    <submittedName>
        <fullName evidence="2">Uncharacterized protein</fullName>
    </submittedName>
</protein>
<evidence type="ECO:0000256" key="1">
    <source>
        <dbReference type="SAM" id="MobiDB-lite"/>
    </source>
</evidence>
<dbReference type="Proteomes" id="UP001430953">
    <property type="component" value="Unassembled WGS sequence"/>
</dbReference>
<evidence type="ECO:0000313" key="3">
    <source>
        <dbReference type="Proteomes" id="UP001430953"/>
    </source>
</evidence>
<feature type="compositionally biased region" description="Pro residues" evidence="1">
    <location>
        <begin position="49"/>
        <end position="60"/>
    </location>
</feature>
<dbReference type="EMBL" id="JADYXP020000002">
    <property type="protein sequence ID" value="KAL0130777.1"/>
    <property type="molecule type" value="Genomic_DNA"/>
</dbReference>
<feature type="region of interest" description="Disordered" evidence="1">
    <location>
        <begin position="32"/>
        <end position="103"/>
    </location>
</feature>
<accession>A0AAW2GTZ1</accession>
<keyword evidence="3" id="KW-1185">Reference proteome</keyword>
<comment type="caution">
    <text evidence="2">The sequence shown here is derived from an EMBL/GenBank/DDBJ whole genome shotgun (WGS) entry which is preliminary data.</text>
</comment>
<gene>
    <name evidence="2" type="ORF">PUN28_002414</name>
</gene>
<feature type="compositionally biased region" description="Low complexity" evidence="1">
    <location>
        <begin position="61"/>
        <end position="79"/>
    </location>
</feature>
<organism evidence="2 3">
    <name type="scientific">Cardiocondyla obscurior</name>
    <dbReference type="NCBI Taxonomy" id="286306"/>
    <lineage>
        <taxon>Eukaryota</taxon>
        <taxon>Metazoa</taxon>
        <taxon>Ecdysozoa</taxon>
        <taxon>Arthropoda</taxon>
        <taxon>Hexapoda</taxon>
        <taxon>Insecta</taxon>
        <taxon>Pterygota</taxon>
        <taxon>Neoptera</taxon>
        <taxon>Endopterygota</taxon>
        <taxon>Hymenoptera</taxon>
        <taxon>Apocrita</taxon>
        <taxon>Aculeata</taxon>
        <taxon>Formicoidea</taxon>
        <taxon>Formicidae</taxon>
        <taxon>Myrmicinae</taxon>
        <taxon>Cardiocondyla</taxon>
    </lineage>
</organism>
<reference evidence="2 3" key="1">
    <citation type="submission" date="2023-03" db="EMBL/GenBank/DDBJ databases">
        <title>High recombination rates correlate with genetic variation in Cardiocondyla obscurior ants.</title>
        <authorList>
            <person name="Errbii M."/>
        </authorList>
    </citation>
    <scope>NUCLEOTIDE SEQUENCE [LARGE SCALE GENOMIC DNA]</scope>
    <source>
        <strain evidence="2">Alpha-2009</strain>
        <tissue evidence="2">Whole body</tissue>
    </source>
</reference>
<proteinExistence type="predicted"/>